<feature type="chain" id="PRO_5046292478" evidence="3">
    <location>
        <begin position="18"/>
        <end position="246"/>
    </location>
</feature>
<gene>
    <name evidence="5" type="ORF">PXX05_11865</name>
</gene>
<feature type="signal peptide" evidence="3">
    <location>
        <begin position="1"/>
        <end position="17"/>
    </location>
</feature>
<reference evidence="5 6" key="1">
    <citation type="submission" date="2023-02" db="EMBL/GenBank/DDBJ databases">
        <title>Genome Sequence of L. cardiaca H63T.</title>
        <authorList>
            <person name="Lopez A.E."/>
            <person name="Cianciotto N.P."/>
        </authorList>
    </citation>
    <scope>NUCLEOTIDE SEQUENCE [LARGE SCALE GENOMIC DNA]</scope>
    <source>
        <strain evidence="5 6">H63</strain>
    </source>
</reference>
<dbReference type="SMART" id="SM00062">
    <property type="entry name" value="PBPb"/>
    <property type="match status" value="1"/>
</dbReference>
<dbReference type="EMBL" id="CP119078">
    <property type="protein sequence ID" value="WED42599.1"/>
    <property type="molecule type" value="Genomic_DNA"/>
</dbReference>
<feature type="domain" description="Solute-binding protein family 3/N-terminal" evidence="4">
    <location>
        <begin position="20"/>
        <end position="238"/>
    </location>
</feature>
<evidence type="ECO:0000313" key="5">
    <source>
        <dbReference type="EMBL" id="WED42599.1"/>
    </source>
</evidence>
<dbReference type="CDD" id="cd13622">
    <property type="entry name" value="PBP2_Arg_3"/>
    <property type="match status" value="1"/>
</dbReference>
<evidence type="ECO:0000313" key="6">
    <source>
        <dbReference type="Proteomes" id="UP001222087"/>
    </source>
</evidence>
<dbReference type="Proteomes" id="UP001222087">
    <property type="component" value="Chromosome"/>
</dbReference>
<evidence type="ECO:0000256" key="2">
    <source>
        <dbReference type="ARBA" id="ARBA00022729"/>
    </source>
</evidence>
<protein>
    <submittedName>
        <fullName evidence="5">Transporter substrate-binding domain-containing protein</fullName>
    </submittedName>
</protein>
<comment type="similarity">
    <text evidence="1">Belongs to the bacterial solute-binding protein 3 family.</text>
</comment>
<dbReference type="PANTHER" id="PTHR35936:SF19">
    <property type="entry name" value="AMINO-ACID-BINDING PROTEIN YXEM-RELATED"/>
    <property type="match status" value="1"/>
</dbReference>
<accession>A0ABY8AQA0</accession>
<dbReference type="Pfam" id="PF00497">
    <property type="entry name" value="SBP_bac_3"/>
    <property type="match status" value="1"/>
</dbReference>
<dbReference type="RefSeq" id="WP_275088422.1">
    <property type="nucleotide sequence ID" value="NZ_CP119078.1"/>
</dbReference>
<organism evidence="5 6">
    <name type="scientific">Legionella cardiaca</name>
    <dbReference type="NCBI Taxonomy" id="1071983"/>
    <lineage>
        <taxon>Bacteria</taxon>
        <taxon>Pseudomonadati</taxon>
        <taxon>Pseudomonadota</taxon>
        <taxon>Gammaproteobacteria</taxon>
        <taxon>Legionellales</taxon>
        <taxon>Legionellaceae</taxon>
        <taxon>Legionella</taxon>
    </lineage>
</organism>
<keyword evidence="6" id="KW-1185">Reference proteome</keyword>
<dbReference type="PANTHER" id="PTHR35936">
    <property type="entry name" value="MEMBRANE-BOUND LYTIC MUREIN TRANSGLYCOSYLASE F"/>
    <property type="match status" value="1"/>
</dbReference>
<sequence>MKFLCLIGCFYCSFSYANTPVTIGIPIFDPPYVMTSAQVTQGFDIGLMDALCERLQWNCKYQSMPFDQLLEAVGSNKVDVAIGSIVITPERRAQFLFSIPYLICDGGFTVLADAPINTLDDLQGKRVGALRAREYYQYLNENFANQFTVVPYDTYPDIVLALKEGKVDAIFGNYFSGLYMDHQFSDQVKILKEHFQVGEGLGIIISPASRDKIAQINNVLLKFQVDGTFTRLYNYNFEFFTPSSGN</sequence>
<keyword evidence="2 3" id="KW-0732">Signal</keyword>
<evidence type="ECO:0000259" key="4">
    <source>
        <dbReference type="SMART" id="SM00062"/>
    </source>
</evidence>
<proteinExistence type="inferred from homology"/>
<dbReference type="Gene3D" id="3.40.190.10">
    <property type="entry name" value="Periplasmic binding protein-like II"/>
    <property type="match status" value="2"/>
</dbReference>
<dbReference type="InterPro" id="IPR001638">
    <property type="entry name" value="Solute-binding_3/MltF_N"/>
</dbReference>
<evidence type="ECO:0000256" key="3">
    <source>
        <dbReference type="SAM" id="SignalP"/>
    </source>
</evidence>
<evidence type="ECO:0000256" key="1">
    <source>
        <dbReference type="ARBA" id="ARBA00010333"/>
    </source>
</evidence>
<dbReference type="SUPFAM" id="SSF53850">
    <property type="entry name" value="Periplasmic binding protein-like II"/>
    <property type="match status" value="1"/>
</dbReference>
<name>A0ABY8AQA0_9GAMM</name>